<gene>
    <name evidence="1" type="ORF">ACFOZ9_01955</name>
</gene>
<dbReference type="InterPro" id="IPR016053">
    <property type="entry name" value="Haem_Oase-like"/>
</dbReference>
<dbReference type="InterPro" id="IPR016084">
    <property type="entry name" value="Haem_Oase-like_multi-hlx"/>
</dbReference>
<dbReference type="RefSeq" id="WP_380035762.1">
    <property type="nucleotide sequence ID" value="NZ_JBHSEH010000004.1"/>
</dbReference>
<accession>A0ABV8XJ89</accession>
<evidence type="ECO:0000313" key="2">
    <source>
        <dbReference type="Proteomes" id="UP001595998"/>
    </source>
</evidence>
<comment type="caution">
    <text evidence="1">The sequence shown here is derived from an EMBL/GenBank/DDBJ whole genome shotgun (WGS) entry which is preliminary data.</text>
</comment>
<sequence>MILRRLKTETQAAHDRVETLMRVMDAPLSRQHYVHTLGQLYALYKPLEDALAQHRLPPDLAFADRRKTARLELDLTVLQAQAPEPVPAVTPWLPTTAHALGAMYVLEGATLGGQLITRHVQRQLGLTPQRGVAFFSGYGPETGPMWRRFTDALTQYAQATGEDEAILEGAGRTFACFERALQQDVMLHA</sequence>
<name>A0ABV8XJ89_9DEIO</name>
<dbReference type="Pfam" id="PF01126">
    <property type="entry name" value="Heme_oxygenase"/>
    <property type="match status" value="1"/>
</dbReference>
<keyword evidence="2" id="KW-1185">Reference proteome</keyword>
<dbReference type="EMBL" id="JBHSEH010000004">
    <property type="protein sequence ID" value="MFC4424956.1"/>
    <property type="molecule type" value="Genomic_DNA"/>
</dbReference>
<organism evidence="1 2">
    <name type="scientific">Deinococcus navajonensis</name>
    <dbReference type="NCBI Taxonomy" id="309884"/>
    <lineage>
        <taxon>Bacteria</taxon>
        <taxon>Thermotogati</taxon>
        <taxon>Deinococcota</taxon>
        <taxon>Deinococci</taxon>
        <taxon>Deinococcales</taxon>
        <taxon>Deinococcaceae</taxon>
        <taxon>Deinococcus</taxon>
    </lineage>
</organism>
<dbReference type="CDD" id="cd19166">
    <property type="entry name" value="HemeO-bac"/>
    <property type="match status" value="1"/>
</dbReference>
<reference evidence="2" key="1">
    <citation type="journal article" date="2019" name="Int. J. Syst. Evol. Microbiol.">
        <title>The Global Catalogue of Microorganisms (GCM) 10K type strain sequencing project: providing services to taxonomists for standard genome sequencing and annotation.</title>
        <authorList>
            <consortium name="The Broad Institute Genomics Platform"/>
            <consortium name="The Broad Institute Genome Sequencing Center for Infectious Disease"/>
            <person name="Wu L."/>
            <person name="Ma J."/>
        </authorList>
    </citation>
    <scope>NUCLEOTIDE SEQUENCE [LARGE SCALE GENOMIC DNA]</scope>
    <source>
        <strain evidence="2">CCUG 56029</strain>
    </source>
</reference>
<dbReference type="Proteomes" id="UP001595998">
    <property type="component" value="Unassembled WGS sequence"/>
</dbReference>
<dbReference type="Gene3D" id="1.20.910.10">
    <property type="entry name" value="Heme oxygenase-like"/>
    <property type="match status" value="1"/>
</dbReference>
<proteinExistence type="predicted"/>
<evidence type="ECO:0000313" key="1">
    <source>
        <dbReference type="EMBL" id="MFC4424956.1"/>
    </source>
</evidence>
<protein>
    <submittedName>
        <fullName evidence="1">Biliverdin-producing heme oxygenase</fullName>
    </submittedName>
</protein>
<dbReference type="SUPFAM" id="SSF48613">
    <property type="entry name" value="Heme oxygenase-like"/>
    <property type="match status" value="1"/>
</dbReference>